<dbReference type="Proteomes" id="UP000478208">
    <property type="component" value="Unassembled WGS sequence"/>
</dbReference>
<feature type="domain" description="YcxB-like C-terminal" evidence="2">
    <location>
        <begin position="103"/>
        <end position="159"/>
    </location>
</feature>
<gene>
    <name evidence="3" type="ORF">GN138_11365</name>
</gene>
<feature type="transmembrane region" description="Helical" evidence="1">
    <location>
        <begin position="28"/>
        <end position="49"/>
    </location>
</feature>
<organism evidence="3 4">
    <name type="scientific">Winogradskyella endarachnes</name>
    <dbReference type="NCBI Taxonomy" id="2681965"/>
    <lineage>
        <taxon>Bacteria</taxon>
        <taxon>Pseudomonadati</taxon>
        <taxon>Bacteroidota</taxon>
        <taxon>Flavobacteriia</taxon>
        <taxon>Flavobacteriales</taxon>
        <taxon>Flavobacteriaceae</taxon>
        <taxon>Winogradskyella</taxon>
    </lineage>
</organism>
<keyword evidence="1" id="KW-0812">Transmembrane</keyword>
<dbReference type="RefSeq" id="WP_157364121.1">
    <property type="nucleotide sequence ID" value="NZ_WOWS01000004.1"/>
</dbReference>
<evidence type="ECO:0000313" key="4">
    <source>
        <dbReference type="Proteomes" id="UP000478208"/>
    </source>
</evidence>
<evidence type="ECO:0000256" key="1">
    <source>
        <dbReference type="SAM" id="Phobius"/>
    </source>
</evidence>
<comment type="caution">
    <text evidence="3">The sequence shown here is derived from an EMBL/GenBank/DDBJ whole genome shotgun (WGS) entry which is preliminary data.</text>
</comment>
<evidence type="ECO:0000313" key="3">
    <source>
        <dbReference type="EMBL" id="MUU79046.1"/>
    </source>
</evidence>
<feature type="transmembrane region" description="Helical" evidence="1">
    <location>
        <begin position="55"/>
        <end position="75"/>
    </location>
</feature>
<protein>
    <recommendedName>
        <fullName evidence="2">YcxB-like C-terminal domain-containing protein</fullName>
    </recommendedName>
</protein>
<proteinExistence type="predicted"/>
<name>A0A6L6UBZ1_9FLAO</name>
<reference evidence="3 4" key="1">
    <citation type="submission" date="2019-12" db="EMBL/GenBank/DDBJ databases">
        <authorList>
            <person name="Li J."/>
        </authorList>
    </citation>
    <scope>NUCLEOTIDE SEQUENCE [LARGE SCALE GENOMIC DNA]</scope>
    <source>
        <strain evidence="3 4">HL2-2</strain>
    </source>
</reference>
<keyword evidence="1" id="KW-0472">Membrane</keyword>
<sequence>MKLEYVLEQDDLVNYHLFLISESKKSKIFLNFLRVGITVAFLFMSYKIYNQGRMFLALIAVCVAISFFLFFSKLYKSKLEKFYSEFVKKDYANKIGKLESIVFKNEYLIANTKSGTDKIMVSEIEIINETQDNFFINISNNSTLIIPKRGIENIELIKEKWKDLKIPMADYLSWKW</sequence>
<dbReference type="Pfam" id="PF14317">
    <property type="entry name" value="YcxB"/>
    <property type="match status" value="1"/>
</dbReference>
<evidence type="ECO:0000259" key="2">
    <source>
        <dbReference type="Pfam" id="PF14317"/>
    </source>
</evidence>
<keyword evidence="1" id="KW-1133">Transmembrane helix</keyword>
<dbReference type="AlphaFoldDB" id="A0A6L6UBZ1"/>
<accession>A0A6L6UBZ1</accession>
<dbReference type="EMBL" id="WOWS01000004">
    <property type="protein sequence ID" value="MUU79046.1"/>
    <property type="molecule type" value="Genomic_DNA"/>
</dbReference>
<keyword evidence="4" id="KW-1185">Reference proteome</keyword>
<dbReference type="InterPro" id="IPR025588">
    <property type="entry name" value="YcxB-like_C"/>
</dbReference>